<dbReference type="EMBL" id="UINC01006023">
    <property type="protein sequence ID" value="SVA25002.1"/>
    <property type="molecule type" value="Genomic_DNA"/>
</dbReference>
<comment type="similarity">
    <text evidence="1">Belongs to the 4-hydroxybenzoyl-CoA thioesterase family.</text>
</comment>
<dbReference type="InterPro" id="IPR050563">
    <property type="entry name" value="4-hydroxybenzoyl-CoA_TE"/>
</dbReference>
<reference evidence="3" key="1">
    <citation type="submission" date="2018-05" db="EMBL/GenBank/DDBJ databases">
        <authorList>
            <person name="Lanie J.A."/>
            <person name="Ng W.-L."/>
            <person name="Kazmierczak K.M."/>
            <person name="Andrzejewski T.M."/>
            <person name="Davidsen T.M."/>
            <person name="Wayne K.J."/>
            <person name="Tettelin H."/>
            <person name="Glass J.I."/>
            <person name="Rusch D."/>
            <person name="Podicherti R."/>
            <person name="Tsui H.-C.T."/>
            <person name="Winkler M.E."/>
        </authorList>
    </citation>
    <scope>NUCLEOTIDE SEQUENCE</scope>
</reference>
<dbReference type="Pfam" id="PF13279">
    <property type="entry name" value="4HBT_2"/>
    <property type="match status" value="1"/>
</dbReference>
<dbReference type="PANTHER" id="PTHR31793">
    <property type="entry name" value="4-HYDROXYBENZOYL-COA THIOESTERASE FAMILY MEMBER"/>
    <property type="match status" value="1"/>
</dbReference>
<proteinExistence type="inferred from homology"/>
<sequence>VAHHARIRVRYGEVDQQGVVYNAHYLAYVDDVFDTWLRELAPQFEELGWEIMLKKASLEWHGSAGMGDVLDVTTEVVRWGNTSFDARFDFRVGDRPVLAATVTYVGVTIGDHRPIPPPDEVRAHLSR</sequence>
<evidence type="ECO:0000313" key="3">
    <source>
        <dbReference type="EMBL" id="SVA25002.1"/>
    </source>
</evidence>
<protein>
    <recommendedName>
        <fullName evidence="4">Thioesterase domain-containing protein</fullName>
    </recommendedName>
</protein>
<dbReference type="Gene3D" id="3.10.129.10">
    <property type="entry name" value="Hotdog Thioesterase"/>
    <property type="match status" value="1"/>
</dbReference>
<evidence type="ECO:0000256" key="1">
    <source>
        <dbReference type="ARBA" id="ARBA00005953"/>
    </source>
</evidence>
<accession>A0A381U9U8</accession>
<dbReference type="InterPro" id="IPR029069">
    <property type="entry name" value="HotDog_dom_sf"/>
</dbReference>
<organism evidence="3">
    <name type="scientific">marine metagenome</name>
    <dbReference type="NCBI Taxonomy" id="408172"/>
    <lineage>
        <taxon>unclassified sequences</taxon>
        <taxon>metagenomes</taxon>
        <taxon>ecological metagenomes</taxon>
    </lineage>
</organism>
<evidence type="ECO:0000256" key="2">
    <source>
        <dbReference type="ARBA" id="ARBA00022801"/>
    </source>
</evidence>
<dbReference type="AlphaFoldDB" id="A0A381U9U8"/>
<dbReference type="PANTHER" id="PTHR31793:SF27">
    <property type="entry name" value="NOVEL THIOESTERASE SUPERFAMILY DOMAIN AND SAPOSIN A-TYPE DOMAIN CONTAINING PROTEIN (0610012H03RIK)"/>
    <property type="match status" value="1"/>
</dbReference>
<evidence type="ECO:0008006" key="4">
    <source>
        <dbReference type="Google" id="ProtNLM"/>
    </source>
</evidence>
<feature type="non-terminal residue" evidence="3">
    <location>
        <position position="1"/>
    </location>
</feature>
<keyword evidence="2" id="KW-0378">Hydrolase</keyword>
<dbReference type="GO" id="GO:0047617">
    <property type="term" value="F:fatty acyl-CoA hydrolase activity"/>
    <property type="evidence" value="ECO:0007669"/>
    <property type="project" value="TreeGrafter"/>
</dbReference>
<dbReference type="SUPFAM" id="SSF54637">
    <property type="entry name" value="Thioesterase/thiol ester dehydrase-isomerase"/>
    <property type="match status" value="1"/>
</dbReference>
<dbReference type="CDD" id="cd00586">
    <property type="entry name" value="4HBT"/>
    <property type="match status" value="1"/>
</dbReference>
<name>A0A381U9U8_9ZZZZ</name>
<gene>
    <name evidence="3" type="ORF">METZ01_LOCUS77856</name>
</gene>